<feature type="repeat" description="RCC1" evidence="15">
    <location>
        <begin position="273"/>
        <end position="327"/>
    </location>
</feature>
<dbReference type="GO" id="GO:0004674">
    <property type="term" value="F:protein serine/threonine kinase activity"/>
    <property type="evidence" value="ECO:0007669"/>
    <property type="project" value="UniProtKB-KW"/>
</dbReference>
<dbReference type="PANTHER" id="PTHR44535:SF4">
    <property type="entry name" value="SERINE_THREONINE-PROTEIN KINASE NEK8"/>
    <property type="match status" value="1"/>
</dbReference>
<evidence type="ECO:0000259" key="16">
    <source>
        <dbReference type="Pfam" id="PF25390"/>
    </source>
</evidence>
<sequence length="412" mass="44172">MPGKTPKHYCVYGWGNGIPSPTKLPLPNSDTQVMQVTVGRTQKSCVTGNRRLFTWETCSSTTLPGSFGDSQNIPSFVPRFMEGQPGVNIKQVVCGELHTACLTDRGILMTFGSGSNGCLGHDNFHDVQKATIVEKLLGSELIEISSGSYHMLAVTSDGDVFAWGKGDNGRLGLNNEETVAVPTLVPLPEQLEPRSVVCGLDCSMVLINSNKALAAGSNLHNRLGLDVIHGGKILKETTESSSFVPLRSEPLCLGNIDKISLGLQHSAIINKDGELFMFGLNNCGQLGVGMKEATPLPRMPHKVEAVGGTKFTMVSCGGSFTVAATAENKVYSWGKPSRGQLGRATTDPVSASTPHEIQLHDPLTDLQVVSLSASHSNALLVVSGAEVVVDSKFRNSWDTNTWREENRKTSPR</sequence>
<evidence type="ECO:0000256" key="9">
    <source>
        <dbReference type="ARBA" id="ARBA00022723"/>
    </source>
</evidence>
<dbReference type="STRING" id="51511.ENSCSAVP00000020128"/>
<dbReference type="SUPFAM" id="SSF50985">
    <property type="entry name" value="RCC1/BLIP-II"/>
    <property type="match status" value="1"/>
</dbReference>
<dbReference type="Ensembl" id="ENSCSAVT00000020344.1">
    <property type="protein sequence ID" value="ENSCSAVP00000020128.1"/>
    <property type="gene ID" value="ENSCSAVG00000011813.1"/>
</dbReference>
<feature type="repeat" description="RCC1" evidence="15">
    <location>
        <begin position="106"/>
        <end position="157"/>
    </location>
</feature>
<dbReference type="Gene3D" id="2.130.10.30">
    <property type="entry name" value="Regulator of chromosome condensation 1/beta-lactamase-inhibitor protein II"/>
    <property type="match status" value="2"/>
</dbReference>
<comment type="similarity">
    <text evidence="3">Belongs to the protein kinase superfamily. NEK Ser/Thr protein kinase family. NIMA subfamily.</text>
</comment>
<dbReference type="InParanoid" id="H2ZRB2"/>
<dbReference type="EC" id="2.7.11.1" evidence="4"/>
<dbReference type="GO" id="GO:0005524">
    <property type="term" value="F:ATP binding"/>
    <property type="evidence" value="ECO:0007669"/>
    <property type="project" value="UniProtKB-KW"/>
</dbReference>
<dbReference type="InterPro" id="IPR000408">
    <property type="entry name" value="Reg_chr_condens"/>
</dbReference>
<dbReference type="InterPro" id="IPR058923">
    <property type="entry name" value="RCC1-like_dom"/>
</dbReference>
<keyword evidence="8" id="KW-0808">Transferase</keyword>
<accession>H2ZRB2</accession>
<feature type="domain" description="RCC1-like" evidence="16">
    <location>
        <begin position="19"/>
        <end position="376"/>
    </location>
</feature>
<reference evidence="17" key="2">
    <citation type="submission" date="2025-08" db="UniProtKB">
        <authorList>
            <consortium name="Ensembl"/>
        </authorList>
    </citation>
    <scope>IDENTIFICATION</scope>
</reference>
<evidence type="ECO:0000256" key="1">
    <source>
        <dbReference type="ARBA" id="ARBA00001946"/>
    </source>
</evidence>
<dbReference type="GO" id="GO:0046872">
    <property type="term" value="F:metal ion binding"/>
    <property type="evidence" value="ECO:0007669"/>
    <property type="project" value="UniProtKB-KW"/>
</dbReference>
<feature type="repeat" description="RCC1" evidence="15">
    <location>
        <begin position="158"/>
        <end position="209"/>
    </location>
</feature>
<dbReference type="Pfam" id="PF25390">
    <property type="entry name" value="WD40_RLD"/>
    <property type="match status" value="1"/>
</dbReference>
<dbReference type="PRINTS" id="PR00633">
    <property type="entry name" value="RCCNDNSATION"/>
</dbReference>
<reference evidence="18" key="1">
    <citation type="submission" date="2003-08" db="EMBL/GenBank/DDBJ databases">
        <authorList>
            <person name="Birren B."/>
            <person name="Nusbaum C."/>
            <person name="Abebe A."/>
            <person name="Abouelleil A."/>
            <person name="Adekoya E."/>
            <person name="Ait-zahra M."/>
            <person name="Allen N."/>
            <person name="Allen T."/>
            <person name="An P."/>
            <person name="Anderson M."/>
            <person name="Anderson S."/>
            <person name="Arachchi H."/>
            <person name="Armbruster J."/>
            <person name="Bachantsang P."/>
            <person name="Baldwin J."/>
            <person name="Barry A."/>
            <person name="Bayul T."/>
            <person name="Blitshsteyn B."/>
            <person name="Bloom T."/>
            <person name="Blye J."/>
            <person name="Boguslavskiy L."/>
            <person name="Borowsky M."/>
            <person name="Boukhgalter B."/>
            <person name="Brunache A."/>
            <person name="Butler J."/>
            <person name="Calixte N."/>
            <person name="Calvo S."/>
            <person name="Camarata J."/>
            <person name="Campo K."/>
            <person name="Chang J."/>
            <person name="Cheshatsang Y."/>
            <person name="Citroen M."/>
            <person name="Collymore A."/>
            <person name="Considine T."/>
            <person name="Cook A."/>
            <person name="Cooke P."/>
            <person name="Corum B."/>
            <person name="Cuomo C."/>
            <person name="David R."/>
            <person name="Dawoe T."/>
            <person name="Degray S."/>
            <person name="Dodge S."/>
            <person name="Dooley K."/>
            <person name="Dorje P."/>
            <person name="Dorjee K."/>
            <person name="Dorris L."/>
            <person name="Duffey N."/>
            <person name="Dupes A."/>
            <person name="Elkins T."/>
            <person name="Engels R."/>
            <person name="Erickson J."/>
            <person name="Farina A."/>
            <person name="Faro S."/>
            <person name="Ferreira P."/>
            <person name="Fischer H."/>
            <person name="Fitzgerald M."/>
            <person name="Foley K."/>
            <person name="Gage D."/>
            <person name="Galagan J."/>
            <person name="Gearin G."/>
            <person name="Gnerre S."/>
            <person name="Gnirke A."/>
            <person name="Goyette A."/>
            <person name="Graham J."/>
            <person name="Grandbois E."/>
            <person name="Gyaltsen K."/>
            <person name="Hafez N."/>
            <person name="Hagopian D."/>
            <person name="Hagos B."/>
            <person name="Hall J."/>
            <person name="Hatcher B."/>
            <person name="Heller A."/>
            <person name="Higgins H."/>
            <person name="Honan T."/>
            <person name="Horn A."/>
            <person name="Houde N."/>
            <person name="Hughes L."/>
            <person name="Hulme W."/>
            <person name="Husby E."/>
            <person name="Iliev I."/>
            <person name="Jaffe D."/>
            <person name="Jones C."/>
            <person name="Kamal M."/>
            <person name="Kamat A."/>
            <person name="Kamvysselis M."/>
            <person name="Karlsson E."/>
            <person name="Kells C."/>
            <person name="Kieu A."/>
            <person name="Kisner P."/>
            <person name="Kodira C."/>
            <person name="Kulbokas E."/>
            <person name="Labutti K."/>
            <person name="Lama D."/>
            <person name="Landers T."/>
            <person name="Leger J."/>
            <person name="Levine S."/>
            <person name="Lewis D."/>
            <person name="Lewis T."/>
            <person name="Lindblad-toh K."/>
            <person name="Liu X."/>
            <person name="Lokyitsang T."/>
            <person name="Lokyitsang Y."/>
            <person name="Lucien O."/>
            <person name="Lui A."/>
            <person name="Ma L.J."/>
            <person name="Mabbitt R."/>
            <person name="Macdonald J."/>
            <person name="Maclean C."/>
            <person name="Major J."/>
            <person name="Manning J."/>
            <person name="Marabella R."/>
            <person name="Maru K."/>
            <person name="Matthews C."/>
            <person name="Mauceli E."/>
            <person name="Mccarthy M."/>
            <person name="Mcdonough S."/>
            <person name="Mcghee T."/>
            <person name="Meldrim J."/>
            <person name="Meneus L."/>
            <person name="Mesirov J."/>
            <person name="Mihalev A."/>
            <person name="Mihova T."/>
            <person name="Mikkelsen T."/>
            <person name="Mlenga V."/>
            <person name="Moru K."/>
            <person name="Mozes J."/>
            <person name="Mulrain L."/>
            <person name="Munson G."/>
            <person name="Naylor J."/>
            <person name="Newes C."/>
            <person name="Nguyen C."/>
            <person name="Nguyen N."/>
            <person name="Nguyen T."/>
            <person name="Nicol R."/>
            <person name="Nielsen C."/>
            <person name="Nizzari M."/>
            <person name="Norbu C."/>
            <person name="Norbu N."/>
            <person name="O'donnell P."/>
            <person name="Okoawo O."/>
            <person name="O'leary S."/>
            <person name="Omotosho B."/>
            <person name="O'neill K."/>
            <person name="Osman S."/>
            <person name="Parker S."/>
            <person name="Perrin D."/>
            <person name="Phunkhang P."/>
            <person name="Piqani B."/>
            <person name="Purcell S."/>
            <person name="Rachupka T."/>
            <person name="Ramasamy U."/>
            <person name="Rameau R."/>
            <person name="Ray V."/>
            <person name="Raymond C."/>
            <person name="Retta R."/>
            <person name="Richardson S."/>
            <person name="Rise C."/>
            <person name="Rodriguez J."/>
            <person name="Rogers J."/>
            <person name="Rogov P."/>
            <person name="Rutman M."/>
            <person name="Schupbach R."/>
            <person name="Seaman C."/>
            <person name="Settipalli S."/>
            <person name="Sharpe T."/>
            <person name="Sheridan J."/>
            <person name="Sherpa N."/>
            <person name="Shi J."/>
            <person name="Smirnov S."/>
            <person name="Smith C."/>
            <person name="Sougnez C."/>
            <person name="Spencer B."/>
            <person name="Stalker J."/>
            <person name="Stange-thomann N."/>
            <person name="Stavropoulos S."/>
            <person name="Stetson K."/>
            <person name="Stone C."/>
            <person name="Stone S."/>
            <person name="Stubbs M."/>
            <person name="Talamas J."/>
            <person name="Tchuinga P."/>
            <person name="Tenzing P."/>
            <person name="Tesfaye S."/>
            <person name="Theodore J."/>
            <person name="Thoulutsang Y."/>
            <person name="Topham K."/>
            <person name="Towey S."/>
            <person name="Tsamla T."/>
            <person name="Tsomo N."/>
            <person name="Vallee D."/>
            <person name="Vassiliev H."/>
            <person name="Venkataraman V."/>
            <person name="Vinson J."/>
            <person name="Vo A."/>
            <person name="Wade C."/>
            <person name="Wang S."/>
            <person name="Wangchuk T."/>
            <person name="Wangdi T."/>
            <person name="Whittaker C."/>
            <person name="Wilkinson J."/>
            <person name="Wu Y."/>
            <person name="Wyman D."/>
            <person name="Yadav S."/>
            <person name="Yang S."/>
            <person name="Yang X."/>
            <person name="Yeager S."/>
            <person name="Yee E."/>
            <person name="Young G."/>
            <person name="Zainoun J."/>
            <person name="Zembeck L."/>
            <person name="Zimmer A."/>
            <person name="Zody M."/>
            <person name="Lander E."/>
        </authorList>
    </citation>
    <scope>NUCLEOTIDE SEQUENCE [LARGE SCALE GENOMIC DNA]</scope>
</reference>
<evidence type="ECO:0000256" key="10">
    <source>
        <dbReference type="ARBA" id="ARBA00022737"/>
    </source>
</evidence>
<organism evidence="17 18">
    <name type="scientific">Ciona savignyi</name>
    <name type="common">Pacific transparent sea squirt</name>
    <dbReference type="NCBI Taxonomy" id="51511"/>
    <lineage>
        <taxon>Eukaryota</taxon>
        <taxon>Metazoa</taxon>
        <taxon>Chordata</taxon>
        <taxon>Tunicata</taxon>
        <taxon>Ascidiacea</taxon>
        <taxon>Phlebobranchia</taxon>
        <taxon>Cionidae</taxon>
        <taxon>Ciona</taxon>
    </lineage>
</organism>
<keyword evidence="14" id="KW-0460">Magnesium</keyword>
<evidence type="ECO:0000256" key="13">
    <source>
        <dbReference type="ARBA" id="ARBA00022840"/>
    </source>
</evidence>
<dbReference type="Proteomes" id="UP000007875">
    <property type="component" value="Unassembled WGS sequence"/>
</dbReference>
<keyword evidence="5" id="KW-0963">Cytoplasm</keyword>
<dbReference type="eggNOG" id="KOG1426">
    <property type="taxonomic scope" value="Eukaryota"/>
</dbReference>
<evidence type="ECO:0000256" key="15">
    <source>
        <dbReference type="PROSITE-ProRule" id="PRU00235"/>
    </source>
</evidence>
<dbReference type="InterPro" id="IPR051997">
    <property type="entry name" value="STK_NEK"/>
</dbReference>
<proteinExistence type="inferred from homology"/>
<dbReference type="GO" id="GO:0005737">
    <property type="term" value="C:cytoplasm"/>
    <property type="evidence" value="ECO:0007669"/>
    <property type="project" value="UniProtKB-SubCell"/>
</dbReference>
<evidence type="ECO:0000256" key="14">
    <source>
        <dbReference type="ARBA" id="ARBA00022842"/>
    </source>
</evidence>
<evidence type="ECO:0000313" key="17">
    <source>
        <dbReference type="Ensembl" id="ENSCSAVP00000020128.1"/>
    </source>
</evidence>
<dbReference type="AlphaFoldDB" id="H2ZRB2"/>
<evidence type="ECO:0000313" key="18">
    <source>
        <dbReference type="Proteomes" id="UP000007875"/>
    </source>
</evidence>
<comment type="subcellular location">
    <subcellularLocation>
        <location evidence="2">Cytoplasm</location>
    </subcellularLocation>
</comment>
<keyword evidence="12" id="KW-0418">Kinase</keyword>
<dbReference type="OMA" id="CTDDHLL"/>
<evidence type="ECO:0000256" key="8">
    <source>
        <dbReference type="ARBA" id="ARBA00022679"/>
    </source>
</evidence>
<dbReference type="GeneTree" id="ENSGT00940000159297"/>
<keyword evidence="11" id="KW-0547">Nucleotide-binding</keyword>
<dbReference type="PROSITE" id="PS50012">
    <property type="entry name" value="RCC1_3"/>
    <property type="match status" value="4"/>
</dbReference>
<keyword evidence="18" id="KW-1185">Reference proteome</keyword>
<evidence type="ECO:0000256" key="12">
    <source>
        <dbReference type="ARBA" id="ARBA00022777"/>
    </source>
</evidence>
<name>H2ZRB2_CIOSA</name>
<evidence type="ECO:0000256" key="4">
    <source>
        <dbReference type="ARBA" id="ARBA00012513"/>
    </source>
</evidence>
<evidence type="ECO:0000256" key="3">
    <source>
        <dbReference type="ARBA" id="ARBA00010886"/>
    </source>
</evidence>
<comment type="cofactor">
    <cofactor evidence="1">
        <name>Mg(2+)</name>
        <dbReference type="ChEBI" id="CHEBI:18420"/>
    </cofactor>
</comment>
<evidence type="ECO:0000256" key="11">
    <source>
        <dbReference type="ARBA" id="ARBA00022741"/>
    </source>
</evidence>
<feature type="repeat" description="RCC1" evidence="15">
    <location>
        <begin position="328"/>
        <end position="384"/>
    </location>
</feature>
<keyword evidence="7" id="KW-0597">Phosphoprotein</keyword>
<dbReference type="HOGENOM" id="CLU_598456_0_0_1"/>
<dbReference type="PANTHER" id="PTHR44535">
    <property type="entry name" value="PROTEIN CBG16200"/>
    <property type="match status" value="1"/>
</dbReference>
<keyword evidence="10" id="KW-0677">Repeat</keyword>
<evidence type="ECO:0000256" key="7">
    <source>
        <dbReference type="ARBA" id="ARBA00022553"/>
    </source>
</evidence>
<keyword evidence="6" id="KW-0723">Serine/threonine-protein kinase</keyword>
<evidence type="ECO:0000256" key="5">
    <source>
        <dbReference type="ARBA" id="ARBA00022490"/>
    </source>
</evidence>
<keyword evidence="13" id="KW-0067">ATP-binding</keyword>
<reference evidence="17" key="3">
    <citation type="submission" date="2025-09" db="UniProtKB">
        <authorList>
            <consortium name="Ensembl"/>
        </authorList>
    </citation>
    <scope>IDENTIFICATION</scope>
</reference>
<dbReference type="InterPro" id="IPR009091">
    <property type="entry name" value="RCC1/BLIP-II"/>
</dbReference>
<keyword evidence="9" id="KW-0479">Metal-binding</keyword>
<evidence type="ECO:0000256" key="6">
    <source>
        <dbReference type="ARBA" id="ARBA00022527"/>
    </source>
</evidence>
<protein>
    <recommendedName>
        <fullName evidence="4">non-specific serine/threonine protein kinase</fullName>
        <ecNumber evidence="4">2.7.11.1</ecNumber>
    </recommendedName>
</protein>
<evidence type="ECO:0000256" key="2">
    <source>
        <dbReference type="ARBA" id="ARBA00004496"/>
    </source>
</evidence>